<reference evidence="10 11" key="1">
    <citation type="submission" date="2018-11" db="EMBL/GenBank/DDBJ databases">
        <title>Trebonia kvetii gen.nov., sp.nov., a novel acidophilic actinobacterium, and proposal of the new actinobacterial family Treboniaceae fam. nov.</title>
        <authorList>
            <person name="Rapoport D."/>
            <person name="Sagova-Mareckova M."/>
            <person name="Sedlacek I."/>
            <person name="Provaznik J."/>
            <person name="Kralova S."/>
            <person name="Pavlinic D."/>
            <person name="Benes V."/>
            <person name="Kopecky J."/>
        </authorList>
    </citation>
    <scope>NUCLEOTIDE SEQUENCE [LARGE SCALE GENOMIC DNA]</scope>
    <source>
        <strain evidence="10 11">15Tr583</strain>
    </source>
</reference>
<gene>
    <name evidence="10" type="ORF">EAS64_36565</name>
</gene>
<evidence type="ECO:0000256" key="7">
    <source>
        <dbReference type="SAM" id="MobiDB-lite"/>
    </source>
</evidence>
<protein>
    <submittedName>
        <fullName evidence="10">MFS transporter</fullName>
    </submittedName>
</protein>
<feature type="transmembrane region" description="Helical" evidence="8">
    <location>
        <begin position="208"/>
        <end position="227"/>
    </location>
</feature>
<dbReference type="PRINTS" id="PR01036">
    <property type="entry name" value="TCRTETB"/>
</dbReference>
<feature type="transmembrane region" description="Helical" evidence="8">
    <location>
        <begin position="20"/>
        <end position="45"/>
    </location>
</feature>
<sequence length="503" mass="50342">MVRNNPAGGRPPEPPAKRWLALGILCTASLMVILDGTIVTVALPAIQQDLGFTAGNLSWVMTTYLIAFGGLLLLGGRLGDLLGRKRLFLAGIAVFVLASLACGLAVAPWMLIAARFVQGGGAAMASAVTLGMIVRLFYSPAEQSRAIGAFAFTGAVGASAGLILGGLLVQYASWHWIFFVNLPVGAATALAGWRVLSGDAGLGLRVGADGIGALLATSGVMLAVFSIASRADWWAGLLAVALLAGFAVRQATARTPLLPLRVLASRAVAGANVAQLFIIGAAMGFQVIVILYFQRALGYGAAAAGLGLFPTAAVIAMVSLGLSARLTVRFGARALLLSGLVAITGALAVLTQAPAHAAYALWLLPPLVLFGIGGGLALPALTVLGMAGATDADAGVISGVFNTTQQVGGALGVAVLTALASARTGGGTSAQALTDGYHLAWLVGTGLGVASIAVAAAVLLPRRASRAAGASGSADCADGPGSPTATTITTVAPERPVTQPCPR</sequence>
<dbReference type="RefSeq" id="WP_145860668.1">
    <property type="nucleotide sequence ID" value="NZ_RPFW01000008.1"/>
</dbReference>
<evidence type="ECO:0000313" key="11">
    <source>
        <dbReference type="Proteomes" id="UP000460272"/>
    </source>
</evidence>
<feature type="region of interest" description="Disordered" evidence="7">
    <location>
        <begin position="469"/>
        <end position="503"/>
    </location>
</feature>
<keyword evidence="5 8" id="KW-1133">Transmembrane helix</keyword>
<evidence type="ECO:0000313" key="10">
    <source>
        <dbReference type="EMBL" id="TVZ00858.1"/>
    </source>
</evidence>
<feature type="domain" description="Major facilitator superfamily (MFS) profile" evidence="9">
    <location>
        <begin position="21"/>
        <end position="463"/>
    </location>
</feature>
<dbReference type="CDD" id="cd17321">
    <property type="entry name" value="MFS_MMR_MDR_like"/>
    <property type="match status" value="1"/>
</dbReference>
<feature type="transmembrane region" description="Helical" evidence="8">
    <location>
        <begin position="359"/>
        <end position="384"/>
    </location>
</feature>
<feature type="transmembrane region" description="Helical" evidence="8">
    <location>
        <begin position="57"/>
        <end position="75"/>
    </location>
</feature>
<evidence type="ECO:0000256" key="6">
    <source>
        <dbReference type="ARBA" id="ARBA00023136"/>
    </source>
</evidence>
<evidence type="ECO:0000256" key="4">
    <source>
        <dbReference type="ARBA" id="ARBA00022692"/>
    </source>
</evidence>
<dbReference type="InterPro" id="IPR036259">
    <property type="entry name" value="MFS_trans_sf"/>
</dbReference>
<dbReference type="PANTHER" id="PTHR42718:SF46">
    <property type="entry name" value="BLR6921 PROTEIN"/>
    <property type="match status" value="1"/>
</dbReference>
<evidence type="ECO:0000256" key="3">
    <source>
        <dbReference type="ARBA" id="ARBA00022475"/>
    </source>
</evidence>
<dbReference type="GO" id="GO:0005886">
    <property type="term" value="C:plasma membrane"/>
    <property type="evidence" value="ECO:0007669"/>
    <property type="project" value="UniProtKB-SubCell"/>
</dbReference>
<dbReference type="Proteomes" id="UP000460272">
    <property type="component" value="Unassembled WGS sequence"/>
</dbReference>
<evidence type="ECO:0000256" key="2">
    <source>
        <dbReference type="ARBA" id="ARBA00022448"/>
    </source>
</evidence>
<accession>A0A6P2BPS8</accession>
<evidence type="ECO:0000259" key="9">
    <source>
        <dbReference type="PROSITE" id="PS50850"/>
    </source>
</evidence>
<dbReference type="Pfam" id="PF07690">
    <property type="entry name" value="MFS_1"/>
    <property type="match status" value="1"/>
</dbReference>
<dbReference type="OrthoDB" id="9807274at2"/>
<keyword evidence="4 8" id="KW-0812">Transmembrane</keyword>
<keyword evidence="3" id="KW-1003">Cell membrane</keyword>
<keyword evidence="2" id="KW-0813">Transport</keyword>
<feature type="transmembrane region" description="Helical" evidence="8">
    <location>
        <begin position="175"/>
        <end position="196"/>
    </location>
</feature>
<organism evidence="10 11">
    <name type="scientific">Trebonia kvetii</name>
    <dbReference type="NCBI Taxonomy" id="2480626"/>
    <lineage>
        <taxon>Bacteria</taxon>
        <taxon>Bacillati</taxon>
        <taxon>Actinomycetota</taxon>
        <taxon>Actinomycetes</taxon>
        <taxon>Streptosporangiales</taxon>
        <taxon>Treboniaceae</taxon>
        <taxon>Trebonia</taxon>
    </lineage>
</organism>
<keyword evidence="6 8" id="KW-0472">Membrane</keyword>
<dbReference type="InterPro" id="IPR011701">
    <property type="entry name" value="MFS"/>
</dbReference>
<feature type="transmembrane region" description="Helical" evidence="8">
    <location>
        <begin position="396"/>
        <end position="419"/>
    </location>
</feature>
<feature type="transmembrane region" description="Helical" evidence="8">
    <location>
        <begin position="299"/>
        <end position="322"/>
    </location>
</feature>
<feature type="transmembrane region" description="Helical" evidence="8">
    <location>
        <begin position="150"/>
        <end position="169"/>
    </location>
</feature>
<dbReference type="PANTHER" id="PTHR42718">
    <property type="entry name" value="MAJOR FACILITATOR SUPERFAMILY MULTIDRUG TRANSPORTER MFSC"/>
    <property type="match status" value="1"/>
</dbReference>
<name>A0A6P2BPS8_9ACTN</name>
<feature type="transmembrane region" description="Helical" evidence="8">
    <location>
        <begin position="87"/>
        <end position="110"/>
    </location>
</feature>
<dbReference type="SUPFAM" id="SSF103473">
    <property type="entry name" value="MFS general substrate transporter"/>
    <property type="match status" value="1"/>
</dbReference>
<dbReference type="Gene3D" id="1.20.1250.20">
    <property type="entry name" value="MFS general substrate transporter like domains"/>
    <property type="match status" value="1"/>
</dbReference>
<dbReference type="Gene3D" id="1.20.1720.10">
    <property type="entry name" value="Multidrug resistance protein D"/>
    <property type="match status" value="1"/>
</dbReference>
<feature type="transmembrane region" description="Helical" evidence="8">
    <location>
        <begin position="273"/>
        <end position="293"/>
    </location>
</feature>
<feature type="transmembrane region" description="Helical" evidence="8">
    <location>
        <begin position="334"/>
        <end position="353"/>
    </location>
</feature>
<dbReference type="PROSITE" id="PS50850">
    <property type="entry name" value="MFS"/>
    <property type="match status" value="1"/>
</dbReference>
<dbReference type="GO" id="GO:0022857">
    <property type="term" value="F:transmembrane transporter activity"/>
    <property type="evidence" value="ECO:0007669"/>
    <property type="project" value="InterPro"/>
</dbReference>
<feature type="transmembrane region" description="Helical" evidence="8">
    <location>
        <begin position="439"/>
        <end position="460"/>
    </location>
</feature>
<feature type="transmembrane region" description="Helical" evidence="8">
    <location>
        <begin position="116"/>
        <end position="138"/>
    </location>
</feature>
<keyword evidence="11" id="KW-1185">Reference proteome</keyword>
<dbReference type="EMBL" id="RPFW01000008">
    <property type="protein sequence ID" value="TVZ00858.1"/>
    <property type="molecule type" value="Genomic_DNA"/>
</dbReference>
<comment type="caution">
    <text evidence="10">The sequence shown here is derived from an EMBL/GenBank/DDBJ whole genome shotgun (WGS) entry which is preliminary data.</text>
</comment>
<evidence type="ECO:0000256" key="1">
    <source>
        <dbReference type="ARBA" id="ARBA00004651"/>
    </source>
</evidence>
<dbReference type="InterPro" id="IPR020846">
    <property type="entry name" value="MFS_dom"/>
</dbReference>
<feature type="compositionally biased region" description="Low complexity" evidence="7">
    <location>
        <begin position="469"/>
        <end position="482"/>
    </location>
</feature>
<comment type="subcellular location">
    <subcellularLocation>
        <location evidence="1">Cell membrane</location>
        <topology evidence="1">Multi-pass membrane protein</topology>
    </subcellularLocation>
</comment>
<feature type="transmembrane region" description="Helical" evidence="8">
    <location>
        <begin position="233"/>
        <end position="252"/>
    </location>
</feature>
<proteinExistence type="predicted"/>
<evidence type="ECO:0000256" key="5">
    <source>
        <dbReference type="ARBA" id="ARBA00022989"/>
    </source>
</evidence>
<evidence type="ECO:0000256" key="8">
    <source>
        <dbReference type="SAM" id="Phobius"/>
    </source>
</evidence>
<dbReference type="AlphaFoldDB" id="A0A6P2BPS8"/>